<dbReference type="Gene3D" id="2.40.300.10">
    <property type="entry name" value="Head decoration protein D"/>
    <property type="match status" value="1"/>
</dbReference>
<dbReference type="AlphaFoldDB" id="X7F285"/>
<evidence type="ECO:0008006" key="3">
    <source>
        <dbReference type="Google" id="ProtNLM"/>
    </source>
</evidence>
<dbReference type="eggNOG" id="ENOG50304S6">
    <property type="taxonomic scope" value="Bacteria"/>
</dbReference>
<gene>
    <name evidence="1" type="ORF">RISW2_18860</name>
</gene>
<dbReference type="Proteomes" id="UP000023430">
    <property type="component" value="Unassembled WGS sequence"/>
</dbReference>
<protein>
    <recommendedName>
        <fullName evidence="3">Head decoration protein</fullName>
    </recommendedName>
</protein>
<dbReference type="InterPro" id="IPR004195">
    <property type="entry name" value="Head_decoration_D"/>
</dbReference>
<dbReference type="OrthoDB" id="7358956at2"/>
<proteinExistence type="predicted"/>
<organism evidence="1 2">
    <name type="scientific">Roseivivax isoporae LMG 25204</name>
    <dbReference type="NCBI Taxonomy" id="1449351"/>
    <lineage>
        <taxon>Bacteria</taxon>
        <taxon>Pseudomonadati</taxon>
        <taxon>Pseudomonadota</taxon>
        <taxon>Alphaproteobacteria</taxon>
        <taxon>Rhodobacterales</taxon>
        <taxon>Roseobacteraceae</taxon>
        <taxon>Roseivivax</taxon>
    </lineage>
</organism>
<evidence type="ECO:0000313" key="2">
    <source>
        <dbReference type="Proteomes" id="UP000023430"/>
    </source>
</evidence>
<dbReference type="EMBL" id="JAME01000051">
    <property type="protein sequence ID" value="ETX26858.1"/>
    <property type="molecule type" value="Genomic_DNA"/>
</dbReference>
<accession>X7F285</accession>
<dbReference type="Pfam" id="PF02924">
    <property type="entry name" value="HDPD"/>
    <property type="match status" value="1"/>
</dbReference>
<reference evidence="1 2" key="1">
    <citation type="submission" date="2014-01" db="EMBL/GenBank/DDBJ databases">
        <title>Roseivivax isoporae LMG 25204 Genome Sequencing.</title>
        <authorList>
            <person name="Lai Q."/>
            <person name="Li G."/>
            <person name="Shao Z."/>
        </authorList>
    </citation>
    <scope>NUCLEOTIDE SEQUENCE [LARGE SCALE GENOMIC DNA]</scope>
    <source>
        <strain evidence="1 2">LMG 25204</strain>
    </source>
</reference>
<dbReference type="RefSeq" id="WP_043774724.1">
    <property type="nucleotide sequence ID" value="NZ_JAME01000051.1"/>
</dbReference>
<dbReference type="STRING" id="1449351.RISW2_18860"/>
<keyword evidence="2" id="KW-1185">Reference proteome</keyword>
<evidence type="ECO:0000313" key="1">
    <source>
        <dbReference type="EMBL" id="ETX26858.1"/>
    </source>
</evidence>
<comment type="caution">
    <text evidence="1">The sequence shown here is derived from an EMBL/GenBank/DDBJ whole genome shotgun (WGS) entry which is preliminary data.</text>
</comment>
<name>X7F285_9RHOB</name>
<sequence>MTTLTEGKTPGDFLLFEEQDHFSRKEATIASGADLVPGTVLGRVTASGKYVRSVRTASDGSETPAAVLLREAKAADADVTGAVIIARHARVRQLGLTFDASWSTEAYRDTACAALEAAGIVAT</sequence>